<organism evidence="2 3">
    <name type="scientific">Zopfia rhizophila CBS 207.26</name>
    <dbReference type="NCBI Taxonomy" id="1314779"/>
    <lineage>
        <taxon>Eukaryota</taxon>
        <taxon>Fungi</taxon>
        <taxon>Dikarya</taxon>
        <taxon>Ascomycota</taxon>
        <taxon>Pezizomycotina</taxon>
        <taxon>Dothideomycetes</taxon>
        <taxon>Dothideomycetes incertae sedis</taxon>
        <taxon>Zopfiaceae</taxon>
        <taxon>Zopfia</taxon>
    </lineage>
</organism>
<dbReference type="AlphaFoldDB" id="A0A6A6E5V7"/>
<evidence type="ECO:0000256" key="1">
    <source>
        <dbReference type="SAM" id="Phobius"/>
    </source>
</evidence>
<feature type="transmembrane region" description="Helical" evidence="1">
    <location>
        <begin position="12"/>
        <end position="36"/>
    </location>
</feature>
<evidence type="ECO:0000313" key="2">
    <source>
        <dbReference type="EMBL" id="KAF2185959.1"/>
    </source>
</evidence>
<sequence>MKIAMSSSSTASYVLTISIILTSLLILSLSICEFVLEQDVANAFPDILVQIPGTSIAEWSFISMTPKNIVKGPTVAIVVAGTFGTVASVLAMVWLVGLWSRSVKDTIKSICGLAICIVFAASCIATLAIMTYIFVT</sequence>
<keyword evidence="1" id="KW-1133">Transmembrane helix</keyword>
<reference evidence="2" key="1">
    <citation type="journal article" date="2020" name="Stud. Mycol.">
        <title>101 Dothideomycetes genomes: a test case for predicting lifestyles and emergence of pathogens.</title>
        <authorList>
            <person name="Haridas S."/>
            <person name="Albert R."/>
            <person name="Binder M."/>
            <person name="Bloem J."/>
            <person name="Labutti K."/>
            <person name="Salamov A."/>
            <person name="Andreopoulos B."/>
            <person name="Baker S."/>
            <person name="Barry K."/>
            <person name="Bills G."/>
            <person name="Bluhm B."/>
            <person name="Cannon C."/>
            <person name="Castanera R."/>
            <person name="Culley D."/>
            <person name="Daum C."/>
            <person name="Ezra D."/>
            <person name="Gonzalez J."/>
            <person name="Henrissat B."/>
            <person name="Kuo A."/>
            <person name="Liang C."/>
            <person name="Lipzen A."/>
            <person name="Lutzoni F."/>
            <person name="Magnuson J."/>
            <person name="Mondo S."/>
            <person name="Nolan M."/>
            <person name="Ohm R."/>
            <person name="Pangilinan J."/>
            <person name="Park H.-J."/>
            <person name="Ramirez L."/>
            <person name="Alfaro M."/>
            <person name="Sun H."/>
            <person name="Tritt A."/>
            <person name="Yoshinaga Y."/>
            <person name="Zwiers L.-H."/>
            <person name="Turgeon B."/>
            <person name="Goodwin S."/>
            <person name="Spatafora J."/>
            <person name="Crous P."/>
            <person name="Grigoriev I."/>
        </authorList>
    </citation>
    <scope>NUCLEOTIDE SEQUENCE</scope>
    <source>
        <strain evidence="2">CBS 207.26</strain>
    </source>
</reference>
<feature type="transmembrane region" description="Helical" evidence="1">
    <location>
        <begin position="110"/>
        <end position="135"/>
    </location>
</feature>
<proteinExistence type="predicted"/>
<keyword evidence="1" id="KW-0812">Transmembrane</keyword>
<gene>
    <name evidence="2" type="ORF">K469DRAFT_776808</name>
</gene>
<dbReference type="Proteomes" id="UP000800200">
    <property type="component" value="Unassembled WGS sequence"/>
</dbReference>
<feature type="non-terminal residue" evidence="2">
    <location>
        <position position="136"/>
    </location>
</feature>
<evidence type="ECO:0000313" key="3">
    <source>
        <dbReference type="Proteomes" id="UP000800200"/>
    </source>
</evidence>
<keyword evidence="1" id="KW-0472">Membrane</keyword>
<dbReference type="OrthoDB" id="3799217at2759"/>
<accession>A0A6A6E5V7</accession>
<dbReference type="EMBL" id="ML994631">
    <property type="protein sequence ID" value="KAF2185959.1"/>
    <property type="molecule type" value="Genomic_DNA"/>
</dbReference>
<keyword evidence="3" id="KW-1185">Reference proteome</keyword>
<name>A0A6A6E5V7_9PEZI</name>
<protein>
    <submittedName>
        <fullName evidence="2">Uncharacterized protein</fullName>
    </submittedName>
</protein>
<feature type="transmembrane region" description="Helical" evidence="1">
    <location>
        <begin position="74"/>
        <end position="98"/>
    </location>
</feature>